<dbReference type="NCBIfam" id="TIGR01573">
    <property type="entry name" value="cas2"/>
    <property type="match status" value="1"/>
</dbReference>
<keyword evidence="3 8" id="KW-0255">Endonuclease</keyword>
<proteinExistence type="predicted"/>
<evidence type="ECO:0000256" key="1">
    <source>
        <dbReference type="ARBA" id="ARBA00022722"/>
    </source>
</evidence>
<keyword evidence="5" id="KW-0460">Magnesium</keyword>
<dbReference type="GO" id="GO:0004521">
    <property type="term" value="F:RNA endonuclease activity"/>
    <property type="evidence" value="ECO:0007669"/>
    <property type="project" value="InterPro"/>
</dbReference>
<dbReference type="InterPro" id="IPR048846">
    <property type="entry name" value="PaaX-like_central"/>
</dbReference>
<feature type="domain" description="Transcriptional repressor PaaX-like central Cas2-like" evidence="7">
    <location>
        <begin position="105"/>
        <end position="180"/>
    </location>
</feature>
<dbReference type="GO" id="GO:0043571">
    <property type="term" value="P:maintenance of CRISPR repeat elements"/>
    <property type="evidence" value="ECO:0007669"/>
    <property type="project" value="InterPro"/>
</dbReference>
<comment type="caution">
    <text evidence="8">The sequence shown here is derived from an EMBL/GenBank/DDBJ whole genome shotgun (WGS) entry which is preliminary data.</text>
</comment>
<dbReference type="InterPro" id="IPR021127">
    <property type="entry name" value="CRISPR_associated_Cas2"/>
</dbReference>
<name>A0A1F5Y4B1_9BACT</name>
<organism evidence="8 9">
    <name type="scientific">Candidatus Giovannonibacteria bacterium RIFCSPLOWO2_12_43_8</name>
    <dbReference type="NCBI Taxonomy" id="1798361"/>
    <lineage>
        <taxon>Bacteria</taxon>
        <taxon>Candidatus Giovannoniibacteriota</taxon>
    </lineage>
</organism>
<evidence type="ECO:0000256" key="6">
    <source>
        <dbReference type="ARBA" id="ARBA00023118"/>
    </source>
</evidence>
<dbReference type="AlphaFoldDB" id="A0A1F5Y4B1"/>
<evidence type="ECO:0000256" key="3">
    <source>
        <dbReference type="ARBA" id="ARBA00022759"/>
    </source>
</evidence>
<reference evidence="8 9" key="1">
    <citation type="journal article" date="2016" name="Nat. Commun.">
        <title>Thousands of microbial genomes shed light on interconnected biogeochemical processes in an aquifer system.</title>
        <authorList>
            <person name="Anantharaman K."/>
            <person name="Brown C.T."/>
            <person name="Hug L.A."/>
            <person name="Sharon I."/>
            <person name="Castelle C.J."/>
            <person name="Probst A.J."/>
            <person name="Thomas B.C."/>
            <person name="Singh A."/>
            <person name="Wilkins M.J."/>
            <person name="Karaoz U."/>
            <person name="Brodie E.L."/>
            <person name="Williams K.H."/>
            <person name="Hubbard S.S."/>
            <person name="Banfield J.F."/>
        </authorList>
    </citation>
    <scope>NUCLEOTIDE SEQUENCE [LARGE SCALE GENOMIC DNA]</scope>
</reference>
<dbReference type="Gene3D" id="3.30.70.2650">
    <property type="match status" value="1"/>
</dbReference>
<dbReference type="SUPFAM" id="SSF143430">
    <property type="entry name" value="TTP0101/SSO1404-like"/>
    <property type="match status" value="1"/>
</dbReference>
<keyword evidence="1" id="KW-0540">Nuclease</keyword>
<dbReference type="Pfam" id="PF20803">
    <property type="entry name" value="PaaX_M"/>
    <property type="match status" value="1"/>
</dbReference>
<evidence type="ECO:0000256" key="4">
    <source>
        <dbReference type="ARBA" id="ARBA00022801"/>
    </source>
</evidence>
<protein>
    <submittedName>
        <fullName evidence="8">CRISPR-associated endonuclease Cas2</fullName>
    </submittedName>
</protein>
<gene>
    <name evidence="8" type="ORF">A2Y47_01460</name>
</gene>
<dbReference type="Proteomes" id="UP000177720">
    <property type="component" value="Unassembled WGS sequence"/>
</dbReference>
<evidence type="ECO:0000313" key="8">
    <source>
        <dbReference type="EMBL" id="OGF94631.1"/>
    </source>
</evidence>
<evidence type="ECO:0000256" key="2">
    <source>
        <dbReference type="ARBA" id="ARBA00022723"/>
    </source>
</evidence>
<keyword evidence="4" id="KW-0378">Hydrolase</keyword>
<evidence type="ECO:0000313" key="9">
    <source>
        <dbReference type="Proteomes" id="UP000177720"/>
    </source>
</evidence>
<accession>A0A1F5Y4B1</accession>
<dbReference type="EMBL" id="MFIN01000046">
    <property type="protein sequence ID" value="OGF94631.1"/>
    <property type="molecule type" value="Genomic_DNA"/>
</dbReference>
<evidence type="ECO:0000259" key="7">
    <source>
        <dbReference type="Pfam" id="PF20803"/>
    </source>
</evidence>
<sequence length="198" mass="23445">MITVNKKFRKLRPTSQKVLLLLLGGIALGLTHDPRQYFKIVKYIKKEWEWIDKRNLHRVIQNLYRSHLIDSKDNSDGTTTMVLTEFGKKHALTYQIDTITISPMNKWDRKWRIVMFDVPEKHKRARDALSRSLKRMGFAQLQKSVFVHPFECEKEILFVAEFFHVRHYIRRALAEHIDNESALKKKFGLTLDDPVIAL</sequence>
<keyword evidence="2" id="KW-0479">Metal-binding</keyword>
<evidence type="ECO:0000256" key="5">
    <source>
        <dbReference type="ARBA" id="ARBA00022842"/>
    </source>
</evidence>
<keyword evidence="6" id="KW-0051">Antiviral defense</keyword>